<evidence type="ECO:0000256" key="1">
    <source>
        <dbReference type="SAM" id="MobiDB-lite"/>
    </source>
</evidence>
<dbReference type="AlphaFoldDB" id="A0A171BI69"/>
<feature type="compositionally biased region" description="Basic and acidic residues" evidence="1">
    <location>
        <begin position="302"/>
        <end position="316"/>
    </location>
</feature>
<reference evidence="3 4" key="1">
    <citation type="journal article" date="2016" name="Genome Announc.">
        <title>Draft Genome Sequence of Planomonospora sphaerica JCM9374, a Rare Actinomycete.</title>
        <authorList>
            <person name="Dohra H."/>
            <person name="Suzuki T."/>
            <person name="Inoue Y."/>
            <person name="Kodani S."/>
        </authorList>
    </citation>
    <scope>NUCLEOTIDE SEQUENCE [LARGE SCALE GENOMIC DNA]</scope>
    <source>
        <strain evidence="3 4">JCM 9374</strain>
    </source>
</reference>
<dbReference type="STRING" id="161355.PS9374_00771"/>
<dbReference type="OrthoDB" id="3534525at2"/>
<evidence type="ECO:0000259" key="2">
    <source>
        <dbReference type="Pfam" id="PF18075"/>
    </source>
</evidence>
<dbReference type="Pfam" id="PF18075">
    <property type="entry name" value="FtsX_ECD"/>
    <property type="match status" value="1"/>
</dbReference>
<keyword evidence="4" id="KW-1185">Reference proteome</keyword>
<feature type="domain" description="FtsX extracellular" evidence="2">
    <location>
        <begin position="91"/>
        <end position="174"/>
    </location>
</feature>
<dbReference type="Proteomes" id="UP000077701">
    <property type="component" value="Unassembled WGS sequence"/>
</dbReference>
<comment type="caution">
    <text evidence="3">The sequence shown here is derived from an EMBL/GenBank/DDBJ whole genome shotgun (WGS) entry which is preliminary data.</text>
</comment>
<sequence length="322" mass="35377">MSSGYEEISFGGGDPDREPWLQAWVRAHARALTVCFTVAAVLVAAGAGGRHLYERSREPLPPPDAPFPTQVRIAAHLCGLGAEAWACRERREATEADGRAVEARMRTMPELAEAVLVSKEEDRRRTLAYYTDAGEPEKIELAFLHARVEGTLRRSADFAAVAERLRELPGVNRVLRVPTDFWAGRADFAVHLCGTDDWSRYACPKHRPAGATGSASPVEKRAVLDRIWALPGAETVYLESRDHRIRLLRHYHPERPAGDPLFRFDRSYETFYVRFSGPADLPAAAAALKSLPGVRSVAPVRAEGHPEGHSLAEGRGGDVVGS</sequence>
<proteinExistence type="predicted"/>
<feature type="region of interest" description="Disordered" evidence="1">
    <location>
        <begin position="301"/>
        <end position="322"/>
    </location>
</feature>
<reference evidence="4" key="2">
    <citation type="submission" date="2016-04" db="EMBL/GenBank/DDBJ databases">
        <title>Planomonospora sphaerica JCM9374 whole genome shotgun sequence.</title>
        <authorList>
            <person name="Suzuki T."/>
            <person name="Dohra H."/>
            <person name="Kodani S."/>
        </authorList>
    </citation>
    <scope>NUCLEOTIDE SEQUENCE [LARGE SCALE GENOMIC DNA]</scope>
    <source>
        <strain evidence="4">JCM 9374</strain>
    </source>
</reference>
<evidence type="ECO:0000313" key="3">
    <source>
        <dbReference type="EMBL" id="GAT65139.1"/>
    </source>
</evidence>
<protein>
    <recommendedName>
        <fullName evidence="2">FtsX extracellular domain-containing protein</fullName>
    </recommendedName>
</protein>
<dbReference type="InterPro" id="IPR040690">
    <property type="entry name" value="FtsX_ECD"/>
</dbReference>
<organism evidence="3 4">
    <name type="scientific">Planomonospora sphaerica</name>
    <dbReference type="NCBI Taxonomy" id="161355"/>
    <lineage>
        <taxon>Bacteria</taxon>
        <taxon>Bacillati</taxon>
        <taxon>Actinomycetota</taxon>
        <taxon>Actinomycetes</taxon>
        <taxon>Streptosporangiales</taxon>
        <taxon>Streptosporangiaceae</taxon>
        <taxon>Planomonospora</taxon>
    </lineage>
</organism>
<gene>
    <name evidence="3" type="ORF">PS9374_00771</name>
</gene>
<dbReference type="Gene3D" id="3.30.70.3040">
    <property type="match status" value="2"/>
</dbReference>
<accession>A0A171BI69</accession>
<dbReference type="EMBL" id="BDCX01000002">
    <property type="protein sequence ID" value="GAT65139.1"/>
    <property type="molecule type" value="Genomic_DNA"/>
</dbReference>
<name>A0A171BI69_9ACTN</name>
<dbReference type="RefSeq" id="WP_068894542.1">
    <property type="nucleotide sequence ID" value="NZ_BDCX01000002.1"/>
</dbReference>
<evidence type="ECO:0000313" key="4">
    <source>
        <dbReference type="Proteomes" id="UP000077701"/>
    </source>
</evidence>